<sequence length="78" mass="8819">MKNELEQNVGSILMEQLQIDEINGPKVETARKELHRLQQLFQSLNTKPLISLLNLGVNQVDLNAYGLVLPKITMTDCD</sequence>
<evidence type="ECO:0000313" key="1">
    <source>
        <dbReference type="EMBL" id="CAF1516967.1"/>
    </source>
</evidence>
<accession>A0A820BRM7</accession>
<dbReference type="AlphaFoldDB" id="A0A820BRM7"/>
<evidence type="ECO:0000313" key="2">
    <source>
        <dbReference type="EMBL" id="CAF4197080.1"/>
    </source>
</evidence>
<comment type="caution">
    <text evidence="2">The sequence shown here is derived from an EMBL/GenBank/DDBJ whole genome shotgun (WGS) entry which is preliminary data.</text>
</comment>
<name>A0A820BRM7_9BILA</name>
<organism evidence="2 3">
    <name type="scientific">Adineta steineri</name>
    <dbReference type="NCBI Taxonomy" id="433720"/>
    <lineage>
        <taxon>Eukaryota</taxon>
        <taxon>Metazoa</taxon>
        <taxon>Spiralia</taxon>
        <taxon>Gnathifera</taxon>
        <taxon>Rotifera</taxon>
        <taxon>Eurotatoria</taxon>
        <taxon>Bdelloidea</taxon>
        <taxon>Adinetida</taxon>
        <taxon>Adinetidae</taxon>
        <taxon>Adineta</taxon>
    </lineage>
</organism>
<protein>
    <submittedName>
        <fullName evidence="2">Uncharacterized protein</fullName>
    </submittedName>
</protein>
<dbReference type="EMBL" id="CAJNON010002797">
    <property type="protein sequence ID" value="CAF1516967.1"/>
    <property type="molecule type" value="Genomic_DNA"/>
</dbReference>
<gene>
    <name evidence="2" type="ORF">OKA104_LOCUS40768</name>
    <name evidence="1" type="ORF">VCS650_LOCUS43083</name>
</gene>
<proteinExistence type="predicted"/>
<dbReference type="EMBL" id="CAJOAY010009032">
    <property type="protein sequence ID" value="CAF4197080.1"/>
    <property type="molecule type" value="Genomic_DNA"/>
</dbReference>
<dbReference type="Proteomes" id="UP000663881">
    <property type="component" value="Unassembled WGS sequence"/>
</dbReference>
<evidence type="ECO:0000313" key="3">
    <source>
        <dbReference type="Proteomes" id="UP000663881"/>
    </source>
</evidence>
<dbReference type="OrthoDB" id="10070583at2759"/>
<dbReference type="Proteomes" id="UP000663891">
    <property type="component" value="Unassembled WGS sequence"/>
</dbReference>
<reference evidence="2" key="1">
    <citation type="submission" date="2021-02" db="EMBL/GenBank/DDBJ databases">
        <authorList>
            <person name="Nowell W R."/>
        </authorList>
    </citation>
    <scope>NUCLEOTIDE SEQUENCE</scope>
</reference>